<protein>
    <submittedName>
        <fullName evidence="1">Uncharacterized protein</fullName>
    </submittedName>
</protein>
<dbReference type="Proteomes" id="UP000190166">
    <property type="component" value="Unassembled WGS sequence"/>
</dbReference>
<gene>
    <name evidence="1" type="ORF">SAMN05660461_5969</name>
</gene>
<sequence length="75" mass="8719">MVNVSKRKWKLIKSKLPKNYRELILQKADGITLRQISLVKSGECKNPAYVAKVKDGINSILRDLGYSDERINRMW</sequence>
<organism evidence="1 2">
    <name type="scientific">Chitinophaga ginsengisegetis</name>
    <dbReference type="NCBI Taxonomy" id="393003"/>
    <lineage>
        <taxon>Bacteria</taxon>
        <taxon>Pseudomonadati</taxon>
        <taxon>Bacteroidota</taxon>
        <taxon>Chitinophagia</taxon>
        <taxon>Chitinophagales</taxon>
        <taxon>Chitinophagaceae</taxon>
        <taxon>Chitinophaga</taxon>
    </lineage>
</organism>
<keyword evidence="2" id="KW-1185">Reference proteome</keyword>
<dbReference type="AlphaFoldDB" id="A0A1T5PCR6"/>
<name>A0A1T5PCR6_9BACT</name>
<reference evidence="1 2" key="1">
    <citation type="submission" date="2017-02" db="EMBL/GenBank/DDBJ databases">
        <authorList>
            <person name="Peterson S.W."/>
        </authorList>
    </citation>
    <scope>NUCLEOTIDE SEQUENCE [LARGE SCALE GENOMIC DNA]</scope>
    <source>
        <strain evidence="1 2">DSM 18108</strain>
    </source>
</reference>
<accession>A0A1T5PCR6</accession>
<dbReference type="STRING" id="393003.SAMN05660461_5969"/>
<proteinExistence type="predicted"/>
<evidence type="ECO:0000313" key="2">
    <source>
        <dbReference type="Proteomes" id="UP000190166"/>
    </source>
</evidence>
<dbReference type="EMBL" id="FUZZ01000006">
    <property type="protein sequence ID" value="SKD10069.1"/>
    <property type="molecule type" value="Genomic_DNA"/>
</dbReference>
<evidence type="ECO:0000313" key="1">
    <source>
        <dbReference type="EMBL" id="SKD10069.1"/>
    </source>
</evidence>